<dbReference type="AlphaFoldDB" id="A0A8S1R298"/>
<accession>A0A8S1R298</accession>
<name>A0A8S1R298_9CILI</name>
<feature type="transmembrane region" description="Helical" evidence="1">
    <location>
        <begin position="176"/>
        <end position="193"/>
    </location>
</feature>
<keyword evidence="1" id="KW-0472">Membrane</keyword>
<sequence>MTIVVIFDEIAMHINRLNVVGVQAEQFKLLVHFVINQQYNFRCLFSIRNCIKIFEKSNYKKMLYYFLGNFFMLYLGTQWIQLVMTQTLLIYLMRSLNRPFIPIATTSFLVLGYLHYDRIMVNGTLSVERRLLLENGIQRSTNDAYMSICLLWSCCLRSLTIYIYRLYELCFLFSQYYCWYCSLYSIYLIYQFIRSLCKNGLQFQQSLSNPFQSYSLSDQLIRPKFSFAYFDTYQWEEHSLFTRHIVCQLISCCERFKYFLAFNFSQASMDAS</sequence>
<evidence type="ECO:0000313" key="2">
    <source>
        <dbReference type="EMBL" id="CAD8121749.1"/>
    </source>
</evidence>
<evidence type="ECO:0000256" key="1">
    <source>
        <dbReference type="SAM" id="Phobius"/>
    </source>
</evidence>
<reference evidence="2" key="1">
    <citation type="submission" date="2021-01" db="EMBL/GenBank/DDBJ databases">
        <authorList>
            <consortium name="Genoscope - CEA"/>
            <person name="William W."/>
        </authorList>
    </citation>
    <scope>NUCLEOTIDE SEQUENCE</scope>
</reference>
<dbReference type="Proteomes" id="UP000692954">
    <property type="component" value="Unassembled WGS sequence"/>
</dbReference>
<evidence type="ECO:0000313" key="3">
    <source>
        <dbReference type="Proteomes" id="UP000692954"/>
    </source>
</evidence>
<proteinExistence type="predicted"/>
<comment type="caution">
    <text evidence="2">The sequence shown here is derived from an EMBL/GenBank/DDBJ whole genome shotgun (WGS) entry which is preliminary data.</text>
</comment>
<feature type="transmembrane region" description="Helical" evidence="1">
    <location>
        <begin position="100"/>
        <end position="116"/>
    </location>
</feature>
<dbReference type="EMBL" id="CAJJDN010000134">
    <property type="protein sequence ID" value="CAD8121749.1"/>
    <property type="molecule type" value="Genomic_DNA"/>
</dbReference>
<keyword evidence="1" id="KW-1133">Transmembrane helix</keyword>
<gene>
    <name evidence="2" type="ORF">PSON_ATCC_30995.1.T1340051</name>
</gene>
<keyword evidence="3" id="KW-1185">Reference proteome</keyword>
<dbReference type="OrthoDB" id="289379at2759"/>
<organism evidence="2 3">
    <name type="scientific">Paramecium sonneborni</name>
    <dbReference type="NCBI Taxonomy" id="65129"/>
    <lineage>
        <taxon>Eukaryota</taxon>
        <taxon>Sar</taxon>
        <taxon>Alveolata</taxon>
        <taxon>Ciliophora</taxon>
        <taxon>Intramacronucleata</taxon>
        <taxon>Oligohymenophorea</taxon>
        <taxon>Peniculida</taxon>
        <taxon>Parameciidae</taxon>
        <taxon>Paramecium</taxon>
    </lineage>
</organism>
<feature type="transmembrane region" description="Helical" evidence="1">
    <location>
        <begin position="62"/>
        <end position="80"/>
    </location>
</feature>
<keyword evidence="1" id="KW-0812">Transmembrane</keyword>
<protein>
    <submittedName>
        <fullName evidence="2">Uncharacterized protein</fullName>
    </submittedName>
</protein>